<feature type="compositionally biased region" description="Basic and acidic residues" evidence="7">
    <location>
        <begin position="29"/>
        <end position="38"/>
    </location>
</feature>
<dbReference type="Pfam" id="PF23999">
    <property type="entry name" value="CUSTOS"/>
    <property type="match status" value="1"/>
</dbReference>
<evidence type="ECO:0000256" key="5">
    <source>
        <dbReference type="ARBA" id="ARBA00022687"/>
    </source>
</evidence>
<feature type="region of interest" description="Disordered" evidence="7">
    <location>
        <begin position="176"/>
        <end position="217"/>
    </location>
</feature>
<feature type="compositionally biased region" description="Basic and acidic residues" evidence="7">
    <location>
        <begin position="177"/>
        <end position="194"/>
    </location>
</feature>
<dbReference type="InterPro" id="IPR026694">
    <property type="entry name" value="CUSTOS"/>
</dbReference>
<dbReference type="RefSeq" id="XP_066919484.1">
    <property type="nucleotide sequence ID" value="XM_067063383.1"/>
</dbReference>
<protein>
    <recommendedName>
        <fullName evidence="3">Protein CUSTOS</fullName>
    </recommendedName>
</protein>
<dbReference type="PANTHER" id="PTHR14482">
    <property type="entry name" value="CHROMOSOME 12 ORF 43 HOMOLOG"/>
    <property type="match status" value="1"/>
</dbReference>
<name>A0A7M5WV80_9CNID</name>
<evidence type="ECO:0000256" key="2">
    <source>
        <dbReference type="ARBA" id="ARBA00008632"/>
    </source>
</evidence>
<comment type="subcellular location">
    <subcellularLocation>
        <location evidence="1">Nucleus envelope</location>
    </subcellularLocation>
</comment>
<reference evidence="8" key="1">
    <citation type="submission" date="2021-01" db="UniProtKB">
        <authorList>
            <consortium name="EnsemblMetazoa"/>
        </authorList>
    </citation>
    <scope>IDENTIFICATION</scope>
</reference>
<feature type="region of interest" description="Disordered" evidence="7">
    <location>
        <begin position="1"/>
        <end position="38"/>
    </location>
</feature>
<keyword evidence="9" id="KW-1185">Reference proteome</keyword>
<sequence>MSSSSSSDTDEDEKQRLKESVMGFSFDNPLEKQSKKDGFLVKKKMKSMRYPHEEDARESVLNTTPEFRNFVGKKLDTYLASVLEDTSEQSGESSNRKEVKSDQNAYAGIKLLAKSSQLLLDVDNEEGNKCKQTKENQKKKKRRYSSSSSSDDDELDRLRSAAVTFDTIAKGSAIAEHQADCHQETVEREPLVEKKPKKKKKKKCKTEDMGEKLAVNG</sequence>
<evidence type="ECO:0000256" key="6">
    <source>
        <dbReference type="ARBA" id="ARBA00023242"/>
    </source>
</evidence>
<proteinExistence type="inferred from homology"/>
<dbReference type="GeneID" id="136806804"/>
<evidence type="ECO:0000256" key="3">
    <source>
        <dbReference type="ARBA" id="ARBA00013465"/>
    </source>
</evidence>
<dbReference type="GO" id="GO:0005635">
    <property type="term" value="C:nuclear envelope"/>
    <property type="evidence" value="ECO:0007669"/>
    <property type="project" value="UniProtKB-SubCell"/>
</dbReference>
<feature type="compositionally biased region" description="Basic residues" evidence="7">
    <location>
        <begin position="195"/>
        <end position="204"/>
    </location>
</feature>
<dbReference type="PANTHER" id="PTHR14482:SF0">
    <property type="entry name" value="PROTEIN CUSTOS"/>
    <property type="match status" value="1"/>
</dbReference>
<evidence type="ECO:0000256" key="1">
    <source>
        <dbReference type="ARBA" id="ARBA00004259"/>
    </source>
</evidence>
<dbReference type="EnsemblMetazoa" id="CLYHEMT013650.1">
    <property type="protein sequence ID" value="CLYHEMP013650.1"/>
    <property type="gene ID" value="CLYHEMG013650"/>
</dbReference>
<dbReference type="AlphaFoldDB" id="A0A7M5WV80"/>
<feature type="region of interest" description="Disordered" evidence="7">
    <location>
        <begin position="122"/>
        <end position="155"/>
    </location>
</feature>
<comment type="similarity">
    <text evidence="2">Belongs to the CUSTOS family.</text>
</comment>
<organism evidence="8 9">
    <name type="scientific">Clytia hemisphaerica</name>
    <dbReference type="NCBI Taxonomy" id="252671"/>
    <lineage>
        <taxon>Eukaryota</taxon>
        <taxon>Metazoa</taxon>
        <taxon>Cnidaria</taxon>
        <taxon>Hydrozoa</taxon>
        <taxon>Hydroidolina</taxon>
        <taxon>Leptothecata</taxon>
        <taxon>Obeliida</taxon>
        <taxon>Clytiidae</taxon>
        <taxon>Clytia</taxon>
    </lineage>
</organism>
<feature type="compositionally biased region" description="Basic and acidic residues" evidence="7">
    <location>
        <begin position="126"/>
        <end position="136"/>
    </location>
</feature>
<evidence type="ECO:0000313" key="9">
    <source>
        <dbReference type="Proteomes" id="UP000594262"/>
    </source>
</evidence>
<keyword evidence="6" id="KW-0539">Nucleus</keyword>
<evidence type="ECO:0000313" key="8">
    <source>
        <dbReference type="EnsemblMetazoa" id="CLYHEMP013650.1"/>
    </source>
</evidence>
<keyword evidence="4" id="KW-0217">Developmental protein</keyword>
<evidence type="ECO:0000256" key="4">
    <source>
        <dbReference type="ARBA" id="ARBA00022473"/>
    </source>
</evidence>
<keyword evidence="5" id="KW-0879">Wnt signaling pathway</keyword>
<dbReference type="Proteomes" id="UP000594262">
    <property type="component" value="Unplaced"/>
</dbReference>
<evidence type="ECO:0000256" key="7">
    <source>
        <dbReference type="SAM" id="MobiDB-lite"/>
    </source>
</evidence>
<feature type="region of interest" description="Disordered" evidence="7">
    <location>
        <begin position="84"/>
        <end position="103"/>
    </location>
</feature>
<dbReference type="GO" id="GO:0016055">
    <property type="term" value="P:Wnt signaling pathway"/>
    <property type="evidence" value="ECO:0007669"/>
    <property type="project" value="UniProtKB-KW"/>
</dbReference>
<dbReference type="OrthoDB" id="10053459at2759"/>
<accession>A0A7M5WV80</accession>